<evidence type="ECO:0000313" key="3">
    <source>
        <dbReference type="Proteomes" id="UP000316330"/>
    </source>
</evidence>
<sequence>MSYISVSTWSLHRMLGPLRWTYWDADSTTHRTHVEDQPQTHSLLDLPGEAARRGYRAIEVCHFHFPSTDTTYLQDLRRSFDTSGIGFDTLLLDYGDLTAADETRRNADIRLFRDWIGIAAQCGANRIRLVAGEASPTDEQAIRRSAAALSELAEYAGILGVRVVTENFKPMTSTGESCLKLLDSAGSGVGMITDFGNFHGDAKYAEIAQIAPISSSIHAKPAYDDKGNPDEEEFARCLEAMPSDYDGAYVLIYDGPGDMWEGLERVKKLVESHIRQ</sequence>
<comment type="caution">
    <text evidence="2">The sequence shown here is derived from an EMBL/GenBank/DDBJ whole genome shotgun (WGS) entry which is preliminary data.</text>
</comment>
<dbReference type="PANTHER" id="PTHR12110:SF53">
    <property type="entry name" value="BLR5974 PROTEIN"/>
    <property type="match status" value="1"/>
</dbReference>
<dbReference type="Pfam" id="PF01261">
    <property type="entry name" value="AP_endonuc_2"/>
    <property type="match status" value="1"/>
</dbReference>
<reference evidence="2 3" key="1">
    <citation type="submission" date="2019-07" db="EMBL/GenBank/DDBJ databases">
        <authorList>
            <person name="Kim J."/>
        </authorList>
    </citation>
    <scope>NUCLEOTIDE SEQUENCE [LARGE SCALE GENOMIC DNA]</scope>
    <source>
        <strain evidence="2 3">G13</strain>
    </source>
</reference>
<organism evidence="2 3">
    <name type="scientific">Cohnella terricola</name>
    <dbReference type="NCBI Taxonomy" id="1289167"/>
    <lineage>
        <taxon>Bacteria</taxon>
        <taxon>Bacillati</taxon>
        <taxon>Bacillota</taxon>
        <taxon>Bacilli</taxon>
        <taxon>Bacillales</taxon>
        <taxon>Paenibacillaceae</taxon>
        <taxon>Cohnella</taxon>
    </lineage>
</organism>
<gene>
    <name evidence="2" type="ORF">FPZ45_05240</name>
</gene>
<proteinExistence type="predicted"/>
<accession>A0A559JTT1</accession>
<protein>
    <submittedName>
        <fullName evidence="2">TIM barrel protein</fullName>
    </submittedName>
</protein>
<evidence type="ECO:0000259" key="1">
    <source>
        <dbReference type="Pfam" id="PF01261"/>
    </source>
</evidence>
<dbReference type="InterPro" id="IPR050312">
    <property type="entry name" value="IolE/XylAMocC-like"/>
</dbReference>
<dbReference type="PANTHER" id="PTHR12110">
    <property type="entry name" value="HYDROXYPYRUVATE ISOMERASE"/>
    <property type="match status" value="1"/>
</dbReference>
<evidence type="ECO:0000313" key="2">
    <source>
        <dbReference type="EMBL" id="TVY03281.1"/>
    </source>
</evidence>
<keyword evidence="3" id="KW-1185">Reference proteome</keyword>
<dbReference type="Gene3D" id="3.20.20.150">
    <property type="entry name" value="Divalent-metal-dependent TIM barrel enzymes"/>
    <property type="match status" value="1"/>
</dbReference>
<dbReference type="InterPro" id="IPR013022">
    <property type="entry name" value="Xyl_isomerase-like_TIM-brl"/>
</dbReference>
<dbReference type="RefSeq" id="WP_144699119.1">
    <property type="nucleotide sequence ID" value="NZ_VNJJ01000002.1"/>
</dbReference>
<dbReference type="SUPFAM" id="SSF51658">
    <property type="entry name" value="Xylose isomerase-like"/>
    <property type="match status" value="1"/>
</dbReference>
<dbReference type="EMBL" id="VNJJ01000002">
    <property type="protein sequence ID" value="TVY03281.1"/>
    <property type="molecule type" value="Genomic_DNA"/>
</dbReference>
<feature type="domain" description="Xylose isomerase-like TIM barrel" evidence="1">
    <location>
        <begin position="49"/>
        <end position="253"/>
    </location>
</feature>
<name>A0A559JTT1_9BACL</name>
<dbReference type="AlphaFoldDB" id="A0A559JTT1"/>
<dbReference type="Proteomes" id="UP000316330">
    <property type="component" value="Unassembled WGS sequence"/>
</dbReference>
<dbReference type="InterPro" id="IPR036237">
    <property type="entry name" value="Xyl_isomerase-like_sf"/>
</dbReference>
<dbReference type="OrthoDB" id="9794305at2"/>